<dbReference type="EMBL" id="BARU01013603">
    <property type="protein sequence ID" value="GAH38757.1"/>
    <property type="molecule type" value="Genomic_DNA"/>
</dbReference>
<name>X1F1F8_9ZZZZ</name>
<protein>
    <submittedName>
        <fullName evidence="1">Uncharacterized protein</fullName>
    </submittedName>
</protein>
<dbReference type="AlphaFoldDB" id="X1F1F8"/>
<gene>
    <name evidence="1" type="ORF">S03H2_24475</name>
</gene>
<comment type="caution">
    <text evidence="1">The sequence shown here is derived from an EMBL/GenBank/DDBJ whole genome shotgun (WGS) entry which is preliminary data.</text>
</comment>
<proteinExistence type="predicted"/>
<sequence length="162" mass="18959">YDDFQKRKEEEREHEKSDQEAFIEEFTKIQNDTIRPVFERIKVKIESRGHKVYIETGEPSWDAEKNLVVEPLISFNLELLIKEEKYKSQYYRTSDLPNLCFVCNSSAKKIWVRECTIGRGHGGHSGSRGALLTIEQVTEEIVEKKLLGWLEDLINDATPSYY</sequence>
<evidence type="ECO:0000313" key="1">
    <source>
        <dbReference type="EMBL" id="GAH38757.1"/>
    </source>
</evidence>
<feature type="non-terminal residue" evidence="1">
    <location>
        <position position="1"/>
    </location>
</feature>
<accession>X1F1F8</accession>
<reference evidence="1" key="1">
    <citation type="journal article" date="2014" name="Front. Microbiol.">
        <title>High frequency of phylogenetically diverse reductive dehalogenase-homologous genes in deep subseafloor sedimentary metagenomes.</title>
        <authorList>
            <person name="Kawai M."/>
            <person name="Futagami T."/>
            <person name="Toyoda A."/>
            <person name="Takaki Y."/>
            <person name="Nishi S."/>
            <person name="Hori S."/>
            <person name="Arai W."/>
            <person name="Tsubouchi T."/>
            <person name="Morono Y."/>
            <person name="Uchiyama I."/>
            <person name="Ito T."/>
            <person name="Fujiyama A."/>
            <person name="Inagaki F."/>
            <person name="Takami H."/>
        </authorList>
    </citation>
    <scope>NUCLEOTIDE SEQUENCE</scope>
    <source>
        <strain evidence="1">Expedition CK06-06</strain>
    </source>
</reference>
<organism evidence="1">
    <name type="scientific">marine sediment metagenome</name>
    <dbReference type="NCBI Taxonomy" id="412755"/>
    <lineage>
        <taxon>unclassified sequences</taxon>
        <taxon>metagenomes</taxon>
        <taxon>ecological metagenomes</taxon>
    </lineage>
</organism>